<proteinExistence type="predicted"/>
<protein>
    <submittedName>
        <fullName evidence="2">Uncharacterized protein</fullName>
    </submittedName>
</protein>
<evidence type="ECO:0000313" key="2">
    <source>
        <dbReference type="EMBL" id="QHS99798.1"/>
    </source>
</evidence>
<feature type="compositionally biased region" description="Basic residues" evidence="1">
    <location>
        <begin position="1"/>
        <end position="15"/>
    </location>
</feature>
<sequence length="111" mass="13417">MSKTTRASRHSKKKSERRENYKKRTEQKGKYPVKPKDNHYKVKPTTELDCLHPVDEQEMREEEWHMANALITWHRPSKKSFVRYVIPGVLDNDELNEISRKQPDLFNYLFE</sequence>
<accession>A0A6C0C835</accession>
<feature type="region of interest" description="Disordered" evidence="1">
    <location>
        <begin position="1"/>
        <end position="41"/>
    </location>
</feature>
<organism evidence="2">
    <name type="scientific">viral metagenome</name>
    <dbReference type="NCBI Taxonomy" id="1070528"/>
    <lineage>
        <taxon>unclassified sequences</taxon>
        <taxon>metagenomes</taxon>
        <taxon>organismal metagenomes</taxon>
    </lineage>
</organism>
<evidence type="ECO:0000256" key="1">
    <source>
        <dbReference type="SAM" id="MobiDB-lite"/>
    </source>
</evidence>
<reference evidence="2" key="1">
    <citation type="journal article" date="2020" name="Nature">
        <title>Giant virus diversity and host interactions through global metagenomics.</title>
        <authorList>
            <person name="Schulz F."/>
            <person name="Roux S."/>
            <person name="Paez-Espino D."/>
            <person name="Jungbluth S."/>
            <person name="Walsh D.A."/>
            <person name="Denef V.J."/>
            <person name="McMahon K.D."/>
            <person name="Konstantinidis K.T."/>
            <person name="Eloe-Fadrosh E.A."/>
            <person name="Kyrpides N.C."/>
            <person name="Woyke T."/>
        </authorList>
    </citation>
    <scope>NUCLEOTIDE SEQUENCE</scope>
    <source>
        <strain evidence="2">GVMAG-M-3300020187-37</strain>
    </source>
</reference>
<dbReference type="EMBL" id="MN739347">
    <property type="protein sequence ID" value="QHS99798.1"/>
    <property type="molecule type" value="Genomic_DNA"/>
</dbReference>
<dbReference type="AlphaFoldDB" id="A0A6C0C835"/>
<feature type="compositionally biased region" description="Basic and acidic residues" evidence="1">
    <location>
        <begin position="16"/>
        <end position="41"/>
    </location>
</feature>
<name>A0A6C0C835_9ZZZZ</name>